<dbReference type="Proteomes" id="UP000276133">
    <property type="component" value="Unassembled WGS sequence"/>
</dbReference>
<name>A0A3M7ST69_BRAPC</name>
<keyword evidence="2" id="KW-1185">Reference proteome</keyword>
<evidence type="ECO:0000313" key="2">
    <source>
        <dbReference type="Proteomes" id="UP000276133"/>
    </source>
</evidence>
<dbReference type="AlphaFoldDB" id="A0A3M7ST69"/>
<sequence>MITIQELELFLIVSEILRIELQLMDEILLILKLFLVRNFLNKIRSSLSDFTFTMFKKLKALRVLSFKSTIYKIRSSKGTSSDRLAELNF</sequence>
<gene>
    <name evidence="1" type="ORF">BpHYR1_041660</name>
</gene>
<comment type="caution">
    <text evidence="1">The sequence shown here is derived from an EMBL/GenBank/DDBJ whole genome shotgun (WGS) entry which is preliminary data.</text>
</comment>
<organism evidence="1 2">
    <name type="scientific">Brachionus plicatilis</name>
    <name type="common">Marine rotifer</name>
    <name type="synonym">Brachionus muelleri</name>
    <dbReference type="NCBI Taxonomy" id="10195"/>
    <lineage>
        <taxon>Eukaryota</taxon>
        <taxon>Metazoa</taxon>
        <taxon>Spiralia</taxon>
        <taxon>Gnathifera</taxon>
        <taxon>Rotifera</taxon>
        <taxon>Eurotatoria</taxon>
        <taxon>Monogononta</taxon>
        <taxon>Pseudotrocha</taxon>
        <taxon>Ploima</taxon>
        <taxon>Brachionidae</taxon>
        <taxon>Brachionus</taxon>
    </lineage>
</organism>
<proteinExistence type="predicted"/>
<dbReference type="EMBL" id="REGN01000798">
    <property type="protein sequence ID" value="RNA38983.1"/>
    <property type="molecule type" value="Genomic_DNA"/>
</dbReference>
<accession>A0A3M7ST69</accession>
<protein>
    <submittedName>
        <fullName evidence="1">Uncharacterized protein</fullName>
    </submittedName>
</protein>
<reference evidence="1 2" key="1">
    <citation type="journal article" date="2018" name="Sci. Rep.">
        <title>Genomic signatures of local adaptation to the degree of environmental predictability in rotifers.</title>
        <authorList>
            <person name="Franch-Gras L."/>
            <person name="Hahn C."/>
            <person name="Garcia-Roger E.M."/>
            <person name="Carmona M.J."/>
            <person name="Serra M."/>
            <person name="Gomez A."/>
        </authorList>
    </citation>
    <scope>NUCLEOTIDE SEQUENCE [LARGE SCALE GENOMIC DNA]</scope>
    <source>
        <strain evidence="1">HYR1</strain>
    </source>
</reference>
<evidence type="ECO:0000313" key="1">
    <source>
        <dbReference type="EMBL" id="RNA38983.1"/>
    </source>
</evidence>